<gene>
    <name evidence="2" type="ORF">NP493_1373g00029</name>
</gene>
<proteinExistence type="predicted"/>
<feature type="region of interest" description="Disordered" evidence="1">
    <location>
        <begin position="71"/>
        <end position="108"/>
    </location>
</feature>
<dbReference type="EMBL" id="JAODUO010001371">
    <property type="protein sequence ID" value="KAK2165273.1"/>
    <property type="molecule type" value="Genomic_DNA"/>
</dbReference>
<name>A0AAD9K5D5_RIDPI</name>
<accession>A0AAD9K5D5</accession>
<keyword evidence="3" id="KW-1185">Reference proteome</keyword>
<organism evidence="2 3">
    <name type="scientific">Ridgeia piscesae</name>
    <name type="common">Tubeworm</name>
    <dbReference type="NCBI Taxonomy" id="27915"/>
    <lineage>
        <taxon>Eukaryota</taxon>
        <taxon>Metazoa</taxon>
        <taxon>Spiralia</taxon>
        <taxon>Lophotrochozoa</taxon>
        <taxon>Annelida</taxon>
        <taxon>Polychaeta</taxon>
        <taxon>Sedentaria</taxon>
        <taxon>Canalipalpata</taxon>
        <taxon>Sabellida</taxon>
        <taxon>Siboglinidae</taxon>
        <taxon>Ridgeia</taxon>
    </lineage>
</organism>
<dbReference type="AlphaFoldDB" id="A0AAD9K5D5"/>
<sequence>MVGQSTVFYKTPPNEHAVDLKTTFTVGIITVQEGTNYSCAAPTNIMKSAVLLCLVGLLAASLTEHTLQTEQVDDEAGLEREVREAQSEVETGAASYKEVMSRQKRHRE</sequence>
<evidence type="ECO:0000313" key="2">
    <source>
        <dbReference type="EMBL" id="KAK2165273.1"/>
    </source>
</evidence>
<feature type="compositionally biased region" description="Basic and acidic residues" evidence="1">
    <location>
        <begin position="77"/>
        <end position="86"/>
    </location>
</feature>
<evidence type="ECO:0000313" key="3">
    <source>
        <dbReference type="Proteomes" id="UP001209878"/>
    </source>
</evidence>
<dbReference type="Proteomes" id="UP001209878">
    <property type="component" value="Unassembled WGS sequence"/>
</dbReference>
<protein>
    <submittedName>
        <fullName evidence="2">Uncharacterized protein</fullName>
    </submittedName>
</protein>
<reference evidence="2" key="1">
    <citation type="journal article" date="2023" name="Mol. Biol. Evol.">
        <title>Third-Generation Sequencing Reveals the Adaptive Role of the Epigenome in Three Deep-Sea Polychaetes.</title>
        <authorList>
            <person name="Perez M."/>
            <person name="Aroh O."/>
            <person name="Sun Y."/>
            <person name="Lan Y."/>
            <person name="Juniper S.K."/>
            <person name="Young C.R."/>
            <person name="Angers B."/>
            <person name="Qian P.Y."/>
        </authorList>
    </citation>
    <scope>NUCLEOTIDE SEQUENCE</scope>
    <source>
        <strain evidence="2">R07B-5</strain>
    </source>
</reference>
<evidence type="ECO:0000256" key="1">
    <source>
        <dbReference type="SAM" id="MobiDB-lite"/>
    </source>
</evidence>
<comment type="caution">
    <text evidence="2">The sequence shown here is derived from an EMBL/GenBank/DDBJ whole genome shotgun (WGS) entry which is preliminary data.</text>
</comment>